<dbReference type="EMBL" id="JAJSOW010000100">
    <property type="protein sequence ID" value="KAI9185867.1"/>
    <property type="molecule type" value="Genomic_DNA"/>
</dbReference>
<evidence type="ECO:0000313" key="1">
    <source>
        <dbReference type="EMBL" id="KAI9185867.1"/>
    </source>
</evidence>
<evidence type="ECO:0000313" key="2">
    <source>
        <dbReference type="Proteomes" id="UP001064489"/>
    </source>
</evidence>
<proteinExistence type="predicted"/>
<organism evidence="1 2">
    <name type="scientific">Acer negundo</name>
    <name type="common">Box elder</name>
    <dbReference type="NCBI Taxonomy" id="4023"/>
    <lineage>
        <taxon>Eukaryota</taxon>
        <taxon>Viridiplantae</taxon>
        <taxon>Streptophyta</taxon>
        <taxon>Embryophyta</taxon>
        <taxon>Tracheophyta</taxon>
        <taxon>Spermatophyta</taxon>
        <taxon>Magnoliopsida</taxon>
        <taxon>eudicotyledons</taxon>
        <taxon>Gunneridae</taxon>
        <taxon>Pentapetalae</taxon>
        <taxon>rosids</taxon>
        <taxon>malvids</taxon>
        <taxon>Sapindales</taxon>
        <taxon>Sapindaceae</taxon>
        <taxon>Hippocastanoideae</taxon>
        <taxon>Acereae</taxon>
        <taxon>Acer</taxon>
    </lineage>
</organism>
<sequence length="141" mass="16221">MYVSKDMTYEELVAIVHTIVNYDVNKFNVDLSSISIVPSSTCRTFIINDNDVQFMLGEDRFIPQYNEQNNYSNPEVDNEAYNEQVNDRVDDLQNVDEDLAQIETRGRHVQGISCTPPDMPEPSEVWYNVTAYATWVTPEAD</sequence>
<protein>
    <submittedName>
        <fullName evidence="1">Uncharacterized protein</fullName>
    </submittedName>
</protein>
<comment type="caution">
    <text evidence="1">The sequence shown here is derived from an EMBL/GenBank/DDBJ whole genome shotgun (WGS) entry which is preliminary data.</text>
</comment>
<dbReference type="AlphaFoldDB" id="A0AAD5NXQ9"/>
<reference evidence="1" key="2">
    <citation type="submission" date="2023-02" db="EMBL/GenBank/DDBJ databases">
        <authorList>
            <person name="Swenson N.G."/>
            <person name="Wegrzyn J.L."/>
            <person name="Mcevoy S.L."/>
        </authorList>
    </citation>
    <scope>NUCLEOTIDE SEQUENCE</scope>
    <source>
        <strain evidence="1">91603</strain>
        <tissue evidence="1">Leaf</tissue>
    </source>
</reference>
<accession>A0AAD5NXQ9</accession>
<keyword evidence="2" id="KW-1185">Reference proteome</keyword>
<dbReference type="Proteomes" id="UP001064489">
    <property type="component" value="Chromosome 3"/>
</dbReference>
<reference evidence="1" key="1">
    <citation type="journal article" date="2022" name="Plant J.">
        <title>Strategies of tolerance reflected in two North American maple genomes.</title>
        <authorList>
            <person name="McEvoy S.L."/>
            <person name="Sezen U.U."/>
            <person name="Trouern-Trend A."/>
            <person name="McMahon S.M."/>
            <person name="Schaberg P.G."/>
            <person name="Yang J."/>
            <person name="Wegrzyn J.L."/>
            <person name="Swenson N.G."/>
        </authorList>
    </citation>
    <scope>NUCLEOTIDE SEQUENCE</scope>
    <source>
        <strain evidence="1">91603</strain>
    </source>
</reference>
<gene>
    <name evidence="1" type="ORF">LWI28_011418</name>
</gene>
<name>A0AAD5NXQ9_ACENE</name>